<dbReference type="Gene3D" id="3.30.530.20">
    <property type="match status" value="1"/>
</dbReference>
<dbReference type="STRING" id="312017.Q22GY1"/>
<dbReference type="EMBL" id="GG662502">
    <property type="protein sequence ID" value="EAR84543.3"/>
    <property type="molecule type" value="Genomic_DNA"/>
</dbReference>
<dbReference type="InterPro" id="IPR036865">
    <property type="entry name" value="CRAL-TRIO_dom_sf"/>
</dbReference>
<dbReference type="OrthoDB" id="1434354at2759"/>
<evidence type="ECO:0000259" key="1">
    <source>
        <dbReference type="PROSITE" id="PS50003"/>
    </source>
</evidence>
<dbReference type="Pfam" id="PF00650">
    <property type="entry name" value="CRAL_TRIO"/>
    <property type="match status" value="1"/>
</dbReference>
<dbReference type="PROSITE" id="PS50191">
    <property type="entry name" value="CRAL_TRIO"/>
    <property type="match status" value="1"/>
</dbReference>
<dbReference type="InterPro" id="IPR023393">
    <property type="entry name" value="START-like_dom_sf"/>
</dbReference>
<dbReference type="Gene3D" id="2.30.29.30">
    <property type="entry name" value="Pleckstrin-homology domain (PH domain)/Phosphotyrosine-binding domain (PTB)"/>
    <property type="match status" value="1"/>
</dbReference>
<gene>
    <name evidence="3" type="ORF">TTHERM_00655710</name>
</gene>
<dbReference type="SUPFAM" id="SSF50729">
    <property type="entry name" value="PH domain-like"/>
    <property type="match status" value="1"/>
</dbReference>
<dbReference type="SMART" id="SM01100">
    <property type="entry name" value="CRAL_TRIO_N"/>
    <property type="match status" value="1"/>
</dbReference>
<dbReference type="InterPro" id="IPR036273">
    <property type="entry name" value="CRAL/TRIO_N_dom_sf"/>
</dbReference>
<dbReference type="Gene3D" id="3.40.525.10">
    <property type="entry name" value="CRAL-TRIO lipid binding domain"/>
    <property type="match status" value="1"/>
</dbReference>
<keyword evidence="4" id="KW-1185">Reference proteome</keyword>
<dbReference type="AlphaFoldDB" id="Q22GY1"/>
<dbReference type="Proteomes" id="UP000009168">
    <property type="component" value="Unassembled WGS sequence"/>
</dbReference>
<dbReference type="PANTHER" id="PTHR46277:SF3">
    <property type="entry name" value="BINDING PROTEIN, PUTATIVE-RELATED"/>
    <property type="match status" value="1"/>
</dbReference>
<dbReference type="CDD" id="cd00170">
    <property type="entry name" value="SEC14"/>
    <property type="match status" value="1"/>
</dbReference>
<feature type="domain" description="CRAL-TRIO" evidence="2">
    <location>
        <begin position="574"/>
        <end position="738"/>
    </location>
</feature>
<dbReference type="KEGG" id="tet:TTHERM_00655710"/>
<dbReference type="SMART" id="SM00516">
    <property type="entry name" value="SEC14"/>
    <property type="match status" value="1"/>
</dbReference>
<dbReference type="InParanoid" id="Q22GY1"/>
<evidence type="ECO:0000259" key="2">
    <source>
        <dbReference type="PROSITE" id="PS50191"/>
    </source>
</evidence>
<evidence type="ECO:0000313" key="3">
    <source>
        <dbReference type="EMBL" id="EAR84543.3"/>
    </source>
</evidence>
<reference evidence="4" key="1">
    <citation type="journal article" date="2006" name="PLoS Biol.">
        <title>Macronuclear genome sequence of the ciliate Tetrahymena thermophila, a model eukaryote.</title>
        <authorList>
            <person name="Eisen J.A."/>
            <person name="Coyne R.S."/>
            <person name="Wu M."/>
            <person name="Wu D."/>
            <person name="Thiagarajan M."/>
            <person name="Wortman J.R."/>
            <person name="Badger J.H."/>
            <person name="Ren Q."/>
            <person name="Amedeo P."/>
            <person name="Jones K.M."/>
            <person name="Tallon L.J."/>
            <person name="Delcher A.L."/>
            <person name="Salzberg S.L."/>
            <person name="Silva J.C."/>
            <person name="Haas B.J."/>
            <person name="Majoros W.H."/>
            <person name="Farzad M."/>
            <person name="Carlton J.M."/>
            <person name="Smith R.K. Jr."/>
            <person name="Garg J."/>
            <person name="Pearlman R.E."/>
            <person name="Karrer K.M."/>
            <person name="Sun L."/>
            <person name="Manning G."/>
            <person name="Elde N.C."/>
            <person name="Turkewitz A.P."/>
            <person name="Asai D.J."/>
            <person name="Wilkes D.E."/>
            <person name="Wang Y."/>
            <person name="Cai H."/>
            <person name="Collins K."/>
            <person name="Stewart B.A."/>
            <person name="Lee S.R."/>
            <person name="Wilamowska K."/>
            <person name="Weinberg Z."/>
            <person name="Ruzzo W.L."/>
            <person name="Wloga D."/>
            <person name="Gaertig J."/>
            <person name="Frankel J."/>
            <person name="Tsao C.-C."/>
            <person name="Gorovsky M.A."/>
            <person name="Keeling P.J."/>
            <person name="Waller R.F."/>
            <person name="Patron N.J."/>
            <person name="Cherry J.M."/>
            <person name="Stover N.A."/>
            <person name="Krieger C.J."/>
            <person name="del Toro C."/>
            <person name="Ryder H.F."/>
            <person name="Williamson S.C."/>
            <person name="Barbeau R.A."/>
            <person name="Hamilton E.P."/>
            <person name="Orias E."/>
        </authorList>
    </citation>
    <scope>NUCLEOTIDE SEQUENCE [LARGE SCALE GENOMIC DNA]</scope>
    <source>
        <strain evidence="4">SB210</strain>
    </source>
</reference>
<dbReference type="PANTHER" id="PTHR46277">
    <property type="entry name" value="OS03G0850700 PROTEIN"/>
    <property type="match status" value="1"/>
</dbReference>
<dbReference type="SUPFAM" id="SSF46938">
    <property type="entry name" value="CRAL/TRIO N-terminal domain"/>
    <property type="match status" value="1"/>
</dbReference>
<organism evidence="3 4">
    <name type="scientific">Tetrahymena thermophila (strain SB210)</name>
    <dbReference type="NCBI Taxonomy" id="312017"/>
    <lineage>
        <taxon>Eukaryota</taxon>
        <taxon>Sar</taxon>
        <taxon>Alveolata</taxon>
        <taxon>Ciliophora</taxon>
        <taxon>Intramacronucleata</taxon>
        <taxon>Oligohymenophorea</taxon>
        <taxon>Hymenostomatida</taxon>
        <taxon>Tetrahymenina</taxon>
        <taxon>Tetrahymenidae</taxon>
        <taxon>Tetrahymena</taxon>
    </lineage>
</organism>
<dbReference type="SUPFAM" id="SSF52087">
    <property type="entry name" value="CRAL/TRIO domain"/>
    <property type="match status" value="1"/>
</dbReference>
<dbReference type="HOGENOM" id="CLU_520245_0_0_1"/>
<feature type="domain" description="PH" evidence="1">
    <location>
        <begin position="73"/>
        <end position="173"/>
    </location>
</feature>
<accession>Q22GY1</accession>
<dbReference type="Pfam" id="PF00169">
    <property type="entry name" value="PH"/>
    <property type="match status" value="1"/>
</dbReference>
<dbReference type="InterPro" id="IPR011074">
    <property type="entry name" value="CRAL/TRIO_N_dom"/>
</dbReference>
<name>Q22GY1_TETTS</name>
<dbReference type="InterPro" id="IPR001849">
    <property type="entry name" value="PH_domain"/>
</dbReference>
<evidence type="ECO:0000313" key="4">
    <source>
        <dbReference type="Proteomes" id="UP000009168"/>
    </source>
</evidence>
<sequence>MTYLYDNQQVFKLCTCIFQAYFLAILNVEHQSQTSQNSKAVIRIKVLRRFTMLKVINNLVEQMQEGRIEIKTRPQKSGWLEQQVNSVFNIWQTKYFVLDGTELLVFDDDQRVQPIASVNLNRCIVDGVWEQNELFVITIRSLVQDMEEQFIQLGSVSMQEISEWMETLKSAIILLEYETLFKQLEMEEQVDKCIQNSDDTISDIDSDDFQEHPANGLDYEKQIGLGDTLQGTPNELQLIQQDFEKKLQENKNAWTLFQVESNLRIYRQMNSKQNQVCYKMQGYLENIDFFSMSSIFSDPLNDHFWDFYLQEKELFLKVKENYQIYKTKEQFYSNKKTYKFENVYREISWFDTNQKNKIFYQFKQTIQENNQNNKQTETIQLKTLQQIIKIEYVKKGFIQFYVYLAVPYNFLQKYPICETYLMERFVNFSVFKFEFNEILEKVQQRQKRINGDESDFKKNIYQPIKSYQVIDKNENDSFSQLNSIRSLTKLPLNLQYDDPSWDEETHLRIKKLNEEQLNLFKSFKQKNISLKLTDNEYIQFLVARKFNQENAQEMLENWVQWKTQNNFDSLTIDDFPHLHRLKAFRYIGKDPKGRPIGFGVSRYIFPEQLPCDYDEYCLYYMVYLKHMRKLATGHVDQIIMINDVGGLISSNVDLSLTRRQLKLVLDFFPEGVFKLIAVNVDFYCRILWKAIKPFLEKSTQDKIVIVGSDQEEIHSTLLQYMDDDLIPAIYGGKNQAFSSF</sequence>
<dbReference type="SMART" id="SM00233">
    <property type="entry name" value="PH"/>
    <property type="match status" value="1"/>
</dbReference>
<proteinExistence type="predicted"/>
<dbReference type="PROSITE" id="PS50003">
    <property type="entry name" value="PH_DOMAIN"/>
    <property type="match status" value="1"/>
</dbReference>
<dbReference type="GeneID" id="7823649"/>
<dbReference type="InterPro" id="IPR001251">
    <property type="entry name" value="CRAL-TRIO_dom"/>
</dbReference>
<protein>
    <submittedName>
        <fullName evidence="3">CRAL/TRIO, amine-terminus family protein</fullName>
    </submittedName>
</protein>
<dbReference type="RefSeq" id="XP_001032206.3">
    <property type="nucleotide sequence ID" value="XM_001032206.3"/>
</dbReference>
<dbReference type="InterPro" id="IPR011993">
    <property type="entry name" value="PH-like_dom_sf"/>
</dbReference>
<dbReference type="eggNOG" id="KOG1471">
    <property type="taxonomic scope" value="Eukaryota"/>
</dbReference>